<protein>
    <submittedName>
        <fullName evidence="2">Uncharacterized protein</fullName>
    </submittedName>
</protein>
<accession>A0AA38GQ81</accession>
<organism evidence="2 3">
    <name type="scientific">Taxus chinensis</name>
    <name type="common">Chinese yew</name>
    <name type="synonym">Taxus wallichiana var. chinensis</name>
    <dbReference type="NCBI Taxonomy" id="29808"/>
    <lineage>
        <taxon>Eukaryota</taxon>
        <taxon>Viridiplantae</taxon>
        <taxon>Streptophyta</taxon>
        <taxon>Embryophyta</taxon>
        <taxon>Tracheophyta</taxon>
        <taxon>Spermatophyta</taxon>
        <taxon>Pinopsida</taxon>
        <taxon>Pinidae</taxon>
        <taxon>Conifers II</taxon>
        <taxon>Cupressales</taxon>
        <taxon>Taxaceae</taxon>
        <taxon>Taxus</taxon>
    </lineage>
</organism>
<evidence type="ECO:0000313" key="2">
    <source>
        <dbReference type="EMBL" id="KAH9327549.1"/>
    </source>
</evidence>
<sequence>YGIATEDEDAIMEDDKFVDAKGFILHKNRVPPILGLGVKHKCFEEGTTQPRTAGRGQPRPSFGQPQRPLKQGNSRCLNQFCMILKLAFPSLLLSEECNQELGNEVLSSSSEKGSVFMTSMSQTSIIDAAVIISSSRHLISVALVFRNMECSYTSVDKDGMKNEDATLGHGLACQDFEYS</sequence>
<reference evidence="2 3" key="1">
    <citation type="journal article" date="2021" name="Nat. Plants">
        <title>The Taxus genome provides insights into paclitaxel biosynthesis.</title>
        <authorList>
            <person name="Xiong X."/>
            <person name="Gou J."/>
            <person name="Liao Q."/>
            <person name="Li Y."/>
            <person name="Zhou Q."/>
            <person name="Bi G."/>
            <person name="Li C."/>
            <person name="Du R."/>
            <person name="Wang X."/>
            <person name="Sun T."/>
            <person name="Guo L."/>
            <person name="Liang H."/>
            <person name="Lu P."/>
            <person name="Wu Y."/>
            <person name="Zhang Z."/>
            <person name="Ro D.K."/>
            <person name="Shang Y."/>
            <person name="Huang S."/>
            <person name="Yan J."/>
        </authorList>
    </citation>
    <scope>NUCLEOTIDE SEQUENCE [LARGE SCALE GENOMIC DNA]</scope>
    <source>
        <strain evidence="2">Ta-2019</strain>
    </source>
</reference>
<keyword evidence="3" id="KW-1185">Reference proteome</keyword>
<feature type="non-terminal residue" evidence="2">
    <location>
        <position position="1"/>
    </location>
</feature>
<evidence type="ECO:0000313" key="3">
    <source>
        <dbReference type="Proteomes" id="UP000824469"/>
    </source>
</evidence>
<dbReference type="Proteomes" id="UP000824469">
    <property type="component" value="Unassembled WGS sequence"/>
</dbReference>
<dbReference type="AlphaFoldDB" id="A0AA38GQ81"/>
<feature type="region of interest" description="Disordered" evidence="1">
    <location>
        <begin position="48"/>
        <end position="70"/>
    </location>
</feature>
<dbReference type="EMBL" id="JAHRHJ020000002">
    <property type="protein sequence ID" value="KAH9327549.1"/>
    <property type="molecule type" value="Genomic_DNA"/>
</dbReference>
<evidence type="ECO:0000256" key="1">
    <source>
        <dbReference type="SAM" id="MobiDB-lite"/>
    </source>
</evidence>
<comment type="caution">
    <text evidence="2">The sequence shown here is derived from an EMBL/GenBank/DDBJ whole genome shotgun (WGS) entry which is preliminary data.</text>
</comment>
<gene>
    <name evidence="2" type="ORF">KI387_007727</name>
</gene>
<name>A0AA38GQ81_TAXCH</name>
<proteinExistence type="predicted"/>